<gene>
    <name evidence="2" type="ORF">Pth03_43050</name>
</gene>
<dbReference type="InterPro" id="IPR011044">
    <property type="entry name" value="Quino_amine_DH_bsu"/>
</dbReference>
<evidence type="ECO:0000256" key="1">
    <source>
        <dbReference type="SAM" id="MobiDB-lite"/>
    </source>
</evidence>
<dbReference type="Proteomes" id="UP000605992">
    <property type="component" value="Unassembled WGS sequence"/>
</dbReference>
<keyword evidence="3" id="KW-1185">Reference proteome</keyword>
<dbReference type="EMBL" id="BOOR01000031">
    <property type="protein sequence ID" value="GII55916.1"/>
    <property type="molecule type" value="Genomic_DNA"/>
</dbReference>
<name>A0A8J3V360_9ACTN</name>
<comment type="caution">
    <text evidence="2">The sequence shown here is derived from an EMBL/GenBank/DDBJ whole genome shotgun (WGS) entry which is preliminary data.</text>
</comment>
<organism evidence="2 3">
    <name type="scientific">Planotetraspora thailandica</name>
    <dbReference type="NCBI Taxonomy" id="487172"/>
    <lineage>
        <taxon>Bacteria</taxon>
        <taxon>Bacillati</taxon>
        <taxon>Actinomycetota</taxon>
        <taxon>Actinomycetes</taxon>
        <taxon>Streptosporangiales</taxon>
        <taxon>Streptosporangiaceae</taxon>
        <taxon>Planotetraspora</taxon>
    </lineage>
</organism>
<dbReference type="SUPFAM" id="SSF50969">
    <property type="entry name" value="YVTN repeat-like/Quinoprotein amine dehydrogenase"/>
    <property type="match status" value="1"/>
</dbReference>
<protein>
    <submittedName>
        <fullName evidence="2">Uncharacterized protein</fullName>
    </submittedName>
</protein>
<dbReference type="AlphaFoldDB" id="A0A8J3V360"/>
<evidence type="ECO:0000313" key="2">
    <source>
        <dbReference type="EMBL" id="GII55916.1"/>
    </source>
</evidence>
<proteinExistence type="predicted"/>
<evidence type="ECO:0000313" key="3">
    <source>
        <dbReference type="Proteomes" id="UP000605992"/>
    </source>
</evidence>
<reference evidence="2" key="1">
    <citation type="submission" date="2021-01" db="EMBL/GenBank/DDBJ databases">
        <title>Whole genome shotgun sequence of Planotetraspora thailandica NBRC 104271.</title>
        <authorList>
            <person name="Komaki H."/>
            <person name="Tamura T."/>
        </authorList>
    </citation>
    <scope>NUCLEOTIDE SEQUENCE</scope>
    <source>
        <strain evidence="2">NBRC 104271</strain>
    </source>
</reference>
<sequence>MATATLPGMVQPARSLQLFSRLIGGDIHAYDVASGSFGLLSPAAVFQPSPGDDVVDHTVSADLERAVYTTLNAAVCVTRDGTEVWRSAFEPLSAERYGHKPSCTLSLDDRVAWVYRPDGMAGRNRPDQWVILDAQTGGLIAQADLETFGHGGLHYRHPAGEHLLLDVGEGQDGLTIFRGALDGSRLDLVRYPWNDRSLIALTPGGDHFMTVHHEQTDVAFHTYPDGDVTLELSLESFGYDLEEAGVEYSGGYLTPDTAIVAIAGETEDEEEWFRHYSVDLRSGQIEGEFEGHAEDPYDVEPLGDGSWLTTDPSGAPIRWSAR</sequence>
<feature type="region of interest" description="Disordered" evidence="1">
    <location>
        <begin position="294"/>
        <end position="322"/>
    </location>
</feature>
<accession>A0A8J3V360</accession>